<feature type="binding site" evidence="6">
    <location>
        <position position="69"/>
    </location>
    <ligand>
        <name>L-histidine</name>
        <dbReference type="ChEBI" id="CHEBI:57595"/>
    </ligand>
</feature>
<dbReference type="GO" id="GO:0006427">
    <property type="term" value="P:histidyl-tRNA aminoacylation"/>
    <property type="evidence" value="ECO:0007669"/>
    <property type="project" value="TreeGrafter"/>
</dbReference>
<gene>
    <name evidence="8" type="ORF">N658DRAFT_527347</name>
</gene>
<accession>A0AAN6PWW8</accession>
<comment type="subcellular location">
    <subcellularLocation>
        <location evidence="1">Cytoplasm</location>
    </subcellularLocation>
</comment>
<dbReference type="PANTHER" id="PTHR11476:SF7">
    <property type="entry name" value="HISTIDINE--TRNA LIGASE"/>
    <property type="match status" value="1"/>
</dbReference>
<dbReference type="PIRSF" id="PIRSF001549">
    <property type="entry name" value="His-tRNA_synth"/>
    <property type="match status" value="1"/>
</dbReference>
<dbReference type="Proteomes" id="UP001305647">
    <property type="component" value="Unassembled WGS sequence"/>
</dbReference>
<evidence type="ECO:0000259" key="7">
    <source>
        <dbReference type="Pfam" id="PF13393"/>
    </source>
</evidence>
<evidence type="ECO:0000313" key="9">
    <source>
        <dbReference type="Proteomes" id="UP001305647"/>
    </source>
</evidence>
<feature type="binding site" evidence="6">
    <location>
        <position position="203"/>
    </location>
    <ligand>
        <name>L-histidine</name>
        <dbReference type="ChEBI" id="CHEBI:57595"/>
    </ligand>
</feature>
<feature type="binding site" evidence="6">
    <location>
        <position position="73"/>
    </location>
    <ligand>
        <name>L-histidine</name>
        <dbReference type="ChEBI" id="CHEBI:57595"/>
    </ligand>
</feature>
<feature type="binding site" evidence="6">
    <location>
        <position position="53"/>
    </location>
    <ligand>
        <name>L-histidine</name>
        <dbReference type="ChEBI" id="CHEBI:57595"/>
    </ligand>
</feature>
<dbReference type="EMBL" id="MU863688">
    <property type="protein sequence ID" value="KAK4096997.1"/>
    <property type="molecule type" value="Genomic_DNA"/>
</dbReference>
<dbReference type="InterPro" id="IPR041715">
    <property type="entry name" value="HisRS-like_core"/>
</dbReference>
<feature type="binding site" evidence="6">
    <location>
        <begin position="207"/>
        <end position="208"/>
    </location>
    <ligand>
        <name>L-histidine</name>
        <dbReference type="ChEBI" id="CHEBI:57595"/>
    </ligand>
</feature>
<dbReference type="GO" id="GO:0005829">
    <property type="term" value="C:cytosol"/>
    <property type="evidence" value="ECO:0007669"/>
    <property type="project" value="TreeGrafter"/>
</dbReference>
<evidence type="ECO:0000256" key="3">
    <source>
        <dbReference type="ARBA" id="ARBA00022490"/>
    </source>
</evidence>
<evidence type="ECO:0000256" key="1">
    <source>
        <dbReference type="ARBA" id="ARBA00004496"/>
    </source>
</evidence>
<evidence type="ECO:0000256" key="5">
    <source>
        <dbReference type="ARBA" id="ARBA00047639"/>
    </source>
</evidence>
<comment type="caution">
    <text evidence="8">The sequence shown here is derived from an EMBL/GenBank/DDBJ whole genome shotgun (WGS) entry which is preliminary data.</text>
</comment>
<evidence type="ECO:0000256" key="6">
    <source>
        <dbReference type="PIRSR" id="PIRSR001549-1"/>
    </source>
</evidence>
<dbReference type="GO" id="GO:0032543">
    <property type="term" value="P:mitochondrial translation"/>
    <property type="evidence" value="ECO:0007669"/>
    <property type="project" value="TreeGrafter"/>
</dbReference>
<dbReference type="PANTHER" id="PTHR11476">
    <property type="entry name" value="HISTIDYL-TRNA SYNTHETASE"/>
    <property type="match status" value="1"/>
</dbReference>
<keyword evidence="3" id="KW-0963">Cytoplasm</keyword>
<dbReference type="GO" id="GO:0004821">
    <property type="term" value="F:histidine-tRNA ligase activity"/>
    <property type="evidence" value="ECO:0007669"/>
    <property type="project" value="UniProtKB-EC"/>
</dbReference>
<evidence type="ECO:0000256" key="2">
    <source>
        <dbReference type="ARBA" id="ARBA00012815"/>
    </source>
</evidence>
<dbReference type="InterPro" id="IPR045864">
    <property type="entry name" value="aa-tRNA-synth_II/BPL/LPL"/>
</dbReference>
<dbReference type="FunFam" id="3.40.50.800:FF:000015">
    <property type="entry name" value="Histidyl-tRNA synthetase, mitochondrial"/>
    <property type="match status" value="1"/>
</dbReference>
<dbReference type="EC" id="6.1.1.21" evidence="2"/>
<dbReference type="AlphaFoldDB" id="A0AAN6PWW8"/>
<feature type="domain" description="Class II Histidinyl-tRNA synthetase (HisRS)-like catalytic core" evidence="7">
    <location>
        <begin position="50"/>
        <end position="244"/>
    </location>
</feature>
<dbReference type="Pfam" id="PF13393">
    <property type="entry name" value="tRNA-synt_His"/>
    <property type="match status" value="1"/>
</dbReference>
<dbReference type="SUPFAM" id="SSF55681">
    <property type="entry name" value="Class II aaRS and biotin synthetases"/>
    <property type="match status" value="1"/>
</dbReference>
<dbReference type="InterPro" id="IPR004516">
    <property type="entry name" value="HisRS/HisZ"/>
</dbReference>
<keyword evidence="9" id="KW-1185">Reference proteome</keyword>
<dbReference type="GO" id="GO:0000166">
    <property type="term" value="F:nucleotide binding"/>
    <property type="evidence" value="ECO:0007669"/>
    <property type="project" value="UniProtKB-KW"/>
</dbReference>
<proteinExistence type="predicted"/>
<dbReference type="GO" id="GO:0003723">
    <property type="term" value="F:RNA binding"/>
    <property type="evidence" value="ECO:0007669"/>
    <property type="project" value="TreeGrafter"/>
</dbReference>
<comment type="catalytic activity">
    <reaction evidence="5">
        <text>tRNA(His) + L-histidine + ATP = L-histidyl-tRNA(His) + AMP + diphosphate + H(+)</text>
        <dbReference type="Rhea" id="RHEA:17313"/>
        <dbReference type="Rhea" id="RHEA-COMP:9665"/>
        <dbReference type="Rhea" id="RHEA-COMP:9689"/>
        <dbReference type="ChEBI" id="CHEBI:15378"/>
        <dbReference type="ChEBI" id="CHEBI:30616"/>
        <dbReference type="ChEBI" id="CHEBI:33019"/>
        <dbReference type="ChEBI" id="CHEBI:57595"/>
        <dbReference type="ChEBI" id="CHEBI:78442"/>
        <dbReference type="ChEBI" id="CHEBI:78527"/>
        <dbReference type="ChEBI" id="CHEBI:456215"/>
        <dbReference type="EC" id="6.1.1.21"/>
    </reaction>
</comment>
<protein>
    <recommendedName>
        <fullName evidence="2">histidine--tRNA ligase</fullName>
        <ecNumber evidence="2">6.1.1.21</ecNumber>
    </recommendedName>
    <alternativeName>
        <fullName evidence="4">Histidyl-tRNA synthetase</fullName>
    </alternativeName>
</protein>
<dbReference type="GO" id="GO:0005739">
    <property type="term" value="C:mitochondrion"/>
    <property type="evidence" value="ECO:0007669"/>
    <property type="project" value="TreeGrafter"/>
</dbReference>
<sequence length="346" mass="38442">MASDTSAPSRQDARLKTPKGTRDWVGGDLVLCDQIFDTITTILDRYQVAKVYRRDQPAIARGRLREFYQCDFDIAGVYDPMIPDAEVLCIIAEVSEALRIDVSVKLNHRKILDGLFELDKPPWDEVKREMLDKGISDEVADRVGGFVQRSGGMREMLDRIESEAELSANKTVAEGVADMQLLASYLKAMEVLDKVSFGLSLARGLDYYTGLIYEVVPLPDRTNPQRSQVGSVGAGGRYDGLLFERMRVARELWRAGIRAEFTAKVKPRPAQQFNASQGVPVAVILGEEELAAGQVRVKQLQGGDRDAAVKDKGLLVAREKLIEEVRKLLESSKLERNKLSSALGVE</sequence>
<organism evidence="8 9">
    <name type="scientific">Parathielavia hyrcaniae</name>
    <dbReference type="NCBI Taxonomy" id="113614"/>
    <lineage>
        <taxon>Eukaryota</taxon>
        <taxon>Fungi</taxon>
        <taxon>Dikarya</taxon>
        <taxon>Ascomycota</taxon>
        <taxon>Pezizomycotina</taxon>
        <taxon>Sordariomycetes</taxon>
        <taxon>Sordariomycetidae</taxon>
        <taxon>Sordariales</taxon>
        <taxon>Chaetomiaceae</taxon>
        <taxon>Parathielavia</taxon>
    </lineage>
</organism>
<dbReference type="Gene3D" id="3.30.930.10">
    <property type="entry name" value="Bira Bifunctional Protein, Domain 2"/>
    <property type="match status" value="1"/>
</dbReference>
<reference evidence="8" key="2">
    <citation type="submission" date="2023-05" db="EMBL/GenBank/DDBJ databases">
        <authorList>
            <consortium name="Lawrence Berkeley National Laboratory"/>
            <person name="Steindorff A."/>
            <person name="Hensen N."/>
            <person name="Bonometti L."/>
            <person name="Westerberg I."/>
            <person name="Brannstrom I.O."/>
            <person name="Guillou S."/>
            <person name="Cros-Aarteil S."/>
            <person name="Calhoun S."/>
            <person name="Haridas S."/>
            <person name="Kuo A."/>
            <person name="Mondo S."/>
            <person name="Pangilinan J."/>
            <person name="Riley R."/>
            <person name="Labutti K."/>
            <person name="Andreopoulos B."/>
            <person name="Lipzen A."/>
            <person name="Chen C."/>
            <person name="Yanf M."/>
            <person name="Daum C."/>
            <person name="Ng V."/>
            <person name="Clum A."/>
            <person name="Ohm R."/>
            <person name="Martin F."/>
            <person name="Silar P."/>
            <person name="Natvig D."/>
            <person name="Lalanne C."/>
            <person name="Gautier V."/>
            <person name="Ament-Velasquez S.L."/>
            <person name="Kruys A."/>
            <person name="Hutchinson M.I."/>
            <person name="Powell A.J."/>
            <person name="Barry K."/>
            <person name="Miller A.N."/>
            <person name="Grigoriev I.V."/>
            <person name="Debuchy R."/>
            <person name="Gladieux P."/>
            <person name="Thoren M.H."/>
            <person name="Johannesson H."/>
        </authorList>
    </citation>
    <scope>NUCLEOTIDE SEQUENCE</scope>
    <source>
        <strain evidence="8">CBS 757.83</strain>
    </source>
</reference>
<name>A0AAN6PWW8_9PEZI</name>
<evidence type="ECO:0000256" key="4">
    <source>
        <dbReference type="ARBA" id="ARBA00030619"/>
    </source>
</evidence>
<reference evidence="8" key="1">
    <citation type="journal article" date="2023" name="Mol. Phylogenet. Evol.">
        <title>Genome-scale phylogeny and comparative genomics of the fungal order Sordariales.</title>
        <authorList>
            <person name="Hensen N."/>
            <person name="Bonometti L."/>
            <person name="Westerberg I."/>
            <person name="Brannstrom I.O."/>
            <person name="Guillou S."/>
            <person name="Cros-Aarteil S."/>
            <person name="Calhoun S."/>
            <person name="Haridas S."/>
            <person name="Kuo A."/>
            <person name="Mondo S."/>
            <person name="Pangilinan J."/>
            <person name="Riley R."/>
            <person name="LaButti K."/>
            <person name="Andreopoulos B."/>
            <person name="Lipzen A."/>
            <person name="Chen C."/>
            <person name="Yan M."/>
            <person name="Daum C."/>
            <person name="Ng V."/>
            <person name="Clum A."/>
            <person name="Steindorff A."/>
            <person name="Ohm R.A."/>
            <person name="Martin F."/>
            <person name="Silar P."/>
            <person name="Natvig D.O."/>
            <person name="Lalanne C."/>
            <person name="Gautier V."/>
            <person name="Ament-Velasquez S.L."/>
            <person name="Kruys A."/>
            <person name="Hutchinson M.I."/>
            <person name="Powell A.J."/>
            <person name="Barry K."/>
            <person name="Miller A.N."/>
            <person name="Grigoriev I.V."/>
            <person name="Debuchy R."/>
            <person name="Gladieux P."/>
            <person name="Hiltunen Thoren M."/>
            <person name="Johannesson H."/>
        </authorList>
    </citation>
    <scope>NUCLEOTIDE SEQUENCE</scope>
    <source>
        <strain evidence="8">CBS 757.83</strain>
    </source>
</reference>
<evidence type="ECO:0000313" key="8">
    <source>
        <dbReference type="EMBL" id="KAK4096997.1"/>
    </source>
</evidence>
<dbReference type="SUPFAM" id="SSF52954">
    <property type="entry name" value="Class II aaRS ABD-related"/>
    <property type="match status" value="1"/>
</dbReference>